<dbReference type="Pfam" id="PF01764">
    <property type="entry name" value="Lipase_3"/>
    <property type="match status" value="1"/>
</dbReference>
<dbReference type="PANTHER" id="PTHR45856:SF25">
    <property type="entry name" value="FUNGAL LIPASE-LIKE DOMAIN-CONTAINING PROTEIN"/>
    <property type="match status" value="1"/>
</dbReference>
<organism evidence="3 4">
    <name type="scientific">Basidiobolus ranarum</name>
    <dbReference type="NCBI Taxonomy" id="34480"/>
    <lineage>
        <taxon>Eukaryota</taxon>
        <taxon>Fungi</taxon>
        <taxon>Fungi incertae sedis</taxon>
        <taxon>Zoopagomycota</taxon>
        <taxon>Entomophthoromycotina</taxon>
        <taxon>Basidiobolomycetes</taxon>
        <taxon>Basidiobolales</taxon>
        <taxon>Basidiobolaceae</taxon>
        <taxon>Basidiobolus</taxon>
    </lineage>
</organism>
<evidence type="ECO:0000259" key="2">
    <source>
        <dbReference type="Pfam" id="PF01764"/>
    </source>
</evidence>
<dbReference type="Proteomes" id="UP001479436">
    <property type="component" value="Unassembled WGS sequence"/>
</dbReference>
<feature type="domain" description="Fungal lipase-type" evidence="2">
    <location>
        <begin position="95"/>
        <end position="257"/>
    </location>
</feature>
<feature type="chain" id="PRO_5045241138" description="Fungal lipase-type domain-containing protein" evidence="1">
    <location>
        <begin position="20"/>
        <end position="317"/>
    </location>
</feature>
<name>A0ABR2W7Q5_9FUNG</name>
<dbReference type="SUPFAM" id="SSF53474">
    <property type="entry name" value="alpha/beta-Hydrolases"/>
    <property type="match status" value="1"/>
</dbReference>
<dbReference type="PANTHER" id="PTHR45856">
    <property type="entry name" value="ALPHA/BETA-HYDROLASES SUPERFAMILY PROTEIN"/>
    <property type="match status" value="1"/>
</dbReference>
<sequence>MKWFSLLIASLALGSTALATPITRRLDLSIIDNNELSILKTHARYASAAYCPQAKVTDWSCARCVGRFNVTSYFSNEVTGIAGYIGYSTKDKEIVISFRGSSNWANWAKNLAILPKTFIYPTANENVKVHSGFFETYASVEDNVRAGLKQVLTTLKDQTDTYKLIITGHSLGAAIATFCAMDIKRIYLNPNSERSFKSELLIIDRSQIYLHTFGQPRAGNLDFAQLVYNTFGLGTTRSTLARITNKSDPVTRLPPQDMGYYHHPHEIYIRKDVTTVACQDVVNNKVKEDPNCILGVTLPLGFSDHAKYWDIQFGAGC</sequence>
<keyword evidence="4" id="KW-1185">Reference proteome</keyword>
<evidence type="ECO:0000256" key="1">
    <source>
        <dbReference type="SAM" id="SignalP"/>
    </source>
</evidence>
<protein>
    <recommendedName>
        <fullName evidence="2">Fungal lipase-type domain-containing protein</fullName>
    </recommendedName>
</protein>
<evidence type="ECO:0000313" key="4">
    <source>
        <dbReference type="Proteomes" id="UP001479436"/>
    </source>
</evidence>
<dbReference type="InterPro" id="IPR029058">
    <property type="entry name" value="AB_hydrolase_fold"/>
</dbReference>
<keyword evidence="1" id="KW-0732">Signal</keyword>
<gene>
    <name evidence="3" type="ORF">K7432_002713</name>
</gene>
<dbReference type="InterPro" id="IPR002921">
    <property type="entry name" value="Fungal_lipase-type"/>
</dbReference>
<dbReference type="EMBL" id="JASJQH010006951">
    <property type="protein sequence ID" value="KAK9722365.1"/>
    <property type="molecule type" value="Genomic_DNA"/>
</dbReference>
<feature type="signal peptide" evidence="1">
    <location>
        <begin position="1"/>
        <end position="19"/>
    </location>
</feature>
<accession>A0ABR2W7Q5</accession>
<dbReference type="Gene3D" id="3.40.50.1820">
    <property type="entry name" value="alpha/beta hydrolase"/>
    <property type="match status" value="1"/>
</dbReference>
<dbReference type="CDD" id="cd00519">
    <property type="entry name" value="Lipase_3"/>
    <property type="match status" value="1"/>
</dbReference>
<reference evidence="3 4" key="1">
    <citation type="submission" date="2023-04" db="EMBL/GenBank/DDBJ databases">
        <title>Genome of Basidiobolus ranarum AG-B5.</title>
        <authorList>
            <person name="Stajich J.E."/>
            <person name="Carter-House D."/>
            <person name="Gryganskyi A."/>
        </authorList>
    </citation>
    <scope>NUCLEOTIDE SEQUENCE [LARGE SCALE GENOMIC DNA]</scope>
    <source>
        <strain evidence="3 4">AG-B5</strain>
    </source>
</reference>
<dbReference type="InterPro" id="IPR051218">
    <property type="entry name" value="Sec_MonoDiacylglyc_Lipase"/>
</dbReference>
<proteinExistence type="predicted"/>
<comment type="caution">
    <text evidence="3">The sequence shown here is derived from an EMBL/GenBank/DDBJ whole genome shotgun (WGS) entry which is preliminary data.</text>
</comment>
<evidence type="ECO:0000313" key="3">
    <source>
        <dbReference type="EMBL" id="KAK9722365.1"/>
    </source>
</evidence>